<dbReference type="PaxDb" id="589924-Ferp_1914"/>
<dbReference type="GO" id="GO:0005524">
    <property type="term" value="F:ATP binding"/>
    <property type="evidence" value="ECO:0007669"/>
    <property type="project" value="UniProtKB-UniRule"/>
</dbReference>
<keyword evidence="1" id="KW-0547">Nucleotide-binding</keyword>
<organism evidence="3 4">
    <name type="scientific">Ferroglobus placidus (strain DSM 10642 / AEDII12DO)</name>
    <dbReference type="NCBI Taxonomy" id="589924"/>
    <lineage>
        <taxon>Archaea</taxon>
        <taxon>Methanobacteriati</taxon>
        <taxon>Methanobacteriota</taxon>
        <taxon>Archaeoglobi</taxon>
        <taxon>Archaeoglobales</taxon>
        <taxon>Archaeoglobaceae</taxon>
        <taxon>Ferroglobus</taxon>
    </lineage>
</organism>
<evidence type="ECO:0000313" key="3">
    <source>
        <dbReference type="EMBL" id="ADC66054.1"/>
    </source>
</evidence>
<dbReference type="RefSeq" id="WP_012966393.1">
    <property type="nucleotide sequence ID" value="NC_013849.1"/>
</dbReference>
<dbReference type="OrthoDB" id="11959at2157"/>
<dbReference type="GO" id="GO:0046872">
    <property type="term" value="F:metal ion binding"/>
    <property type="evidence" value="ECO:0007669"/>
    <property type="project" value="InterPro"/>
</dbReference>
<keyword evidence="1" id="KW-0067">ATP-binding</keyword>
<reference evidence="4" key="1">
    <citation type="submission" date="2010-02" db="EMBL/GenBank/DDBJ databases">
        <title>Complete sequence of Ferroglobus placidus DSM 10642.</title>
        <authorList>
            <consortium name="US DOE Joint Genome Institute"/>
            <person name="Lucas S."/>
            <person name="Copeland A."/>
            <person name="Lapidus A."/>
            <person name="Cheng J.-F."/>
            <person name="Bruce D."/>
            <person name="Goodwin L."/>
            <person name="Pitluck S."/>
            <person name="Saunders E."/>
            <person name="Brettin T."/>
            <person name="Detter J.C."/>
            <person name="Han C."/>
            <person name="Tapia R."/>
            <person name="Larimer F."/>
            <person name="Land M."/>
            <person name="Hauser L."/>
            <person name="Kyrpides N."/>
            <person name="Ivanova N."/>
            <person name="Holmes D."/>
            <person name="Lovley D."/>
            <person name="Kyrpides N."/>
            <person name="Anderson I.J."/>
            <person name="Woyke T."/>
        </authorList>
    </citation>
    <scope>NUCLEOTIDE SEQUENCE [LARGE SCALE GENOMIC DNA]</scope>
    <source>
        <strain evidence="4">DSM 10642 / AEDII12DO</strain>
    </source>
</reference>
<evidence type="ECO:0000259" key="2">
    <source>
        <dbReference type="PROSITE" id="PS50975"/>
    </source>
</evidence>
<dbReference type="AlphaFoldDB" id="D3RZZ1"/>
<feature type="domain" description="ATP-grasp" evidence="2">
    <location>
        <begin position="113"/>
        <end position="294"/>
    </location>
</feature>
<dbReference type="Gene3D" id="3.30.1490.20">
    <property type="entry name" value="ATP-grasp fold, A domain"/>
    <property type="match status" value="1"/>
</dbReference>
<keyword evidence="4" id="KW-1185">Reference proteome</keyword>
<proteinExistence type="predicted"/>
<dbReference type="KEGG" id="fpl:Ferp_1914"/>
<dbReference type="STRING" id="589924.Ferp_1914"/>
<sequence length="372" mass="42877">MRKNIMVYDAADSPALPIARSLGRRGVRVHLASSKERVPAFYSKYSSKNHLVRSYREALEVALNENCELFIPLLPEKELVDLAKVKSKIENGIRIACGDYEAVKTLVDKGRITEISQKIGIPVPETVFPKSESDALEFAKSGEFILKFRIGSGGREVYVIRNESEYLSLKDELRFNEKDVLLQRVVEGKQLSISGICDKSNFVAAFVYERLRFYPYPFGPATYLKSSRNDDCLKYSEKLAEEVEYSGIINFDFIIDETDGKPKLIDVNPRFWGSVNAAAICGVDFPWLLYRFYFGIIDEIETKHAEGIHLRSFLEDFKSIADVLFSKKETKKEKIRNLLDFLNFLKYREFMFDFSDLTPNLYEIFEILGRRF</sequence>
<dbReference type="GeneID" id="8779445"/>
<dbReference type="Gene3D" id="3.30.470.20">
    <property type="entry name" value="ATP-grasp fold, B domain"/>
    <property type="match status" value="1"/>
</dbReference>
<dbReference type="Pfam" id="PF02655">
    <property type="entry name" value="ATP-grasp_3"/>
    <property type="match status" value="1"/>
</dbReference>
<evidence type="ECO:0000256" key="1">
    <source>
        <dbReference type="PROSITE-ProRule" id="PRU00409"/>
    </source>
</evidence>
<dbReference type="EMBL" id="CP001899">
    <property type="protein sequence ID" value="ADC66054.1"/>
    <property type="molecule type" value="Genomic_DNA"/>
</dbReference>
<dbReference type="HOGENOM" id="CLU_034084_2_1_2"/>
<protein>
    <recommendedName>
        <fullName evidence="2">ATP-grasp domain-containing protein</fullName>
    </recommendedName>
</protein>
<dbReference type="PROSITE" id="PS50975">
    <property type="entry name" value="ATP_GRASP"/>
    <property type="match status" value="1"/>
</dbReference>
<dbReference type="InterPro" id="IPR013815">
    <property type="entry name" value="ATP_grasp_subdomain_1"/>
</dbReference>
<dbReference type="InterPro" id="IPR011761">
    <property type="entry name" value="ATP-grasp"/>
</dbReference>
<dbReference type="Proteomes" id="UP000002613">
    <property type="component" value="Chromosome"/>
</dbReference>
<name>D3RZZ1_FERPA</name>
<gene>
    <name evidence="3" type="ordered locus">Ferp_1914</name>
</gene>
<dbReference type="eggNOG" id="arCOG06897">
    <property type="taxonomic scope" value="Archaea"/>
</dbReference>
<dbReference type="InterPro" id="IPR003806">
    <property type="entry name" value="ATP-grasp_PylC-type"/>
</dbReference>
<dbReference type="SUPFAM" id="SSF56059">
    <property type="entry name" value="Glutathione synthetase ATP-binding domain-like"/>
    <property type="match status" value="1"/>
</dbReference>
<reference evidence="3 4" key="2">
    <citation type="journal article" date="2011" name="Stand. Genomic Sci.">
        <title>Complete genome sequence of Ferroglobus placidus AEDII12DO.</title>
        <authorList>
            <person name="Anderson I."/>
            <person name="Risso C."/>
            <person name="Holmes D."/>
            <person name="Lucas S."/>
            <person name="Copeland A."/>
            <person name="Lapidus A."/>
            <person name="Cheng J.F."/>
            <person name="Bruce D."/>
            <person name="Goodwin L."/>
            <person name="Pitluck S."/>
            <person name="Saunders E."/>
            <person name="Brettin T."/>
            <person name="Detter J.C."/>
            <person name="Han C."/>
            <person name="Tapia R."/>
            <person name="Larimer F."/>
            <person name="Land M."/>
            <person name="Hauser L."/>
            <person name="Woyke T."/>
            <person name="Lovley D."/>
            <person name="Kyrpides N."/>
            <person name="Ivanova N."/>
        </authorList>
    </citation>
    <scope>NUCLEOTIDE SEQUENCE [LARGE SCALE GENOMIC DNA]</scope>
    <source>
        <strain evidence="4">DSM 10642 / AEDII12DO</strain>
    </source>
</reference>
<accession>D3RZZ1</accession>
<evidence type="ECO:0000313" key="4">
    <source>
        <dbReference type="Proteomes" id="UP000002613"/>
    </source>
</evidence>